<keyword evidence="3" id="KW-1185">Reference proteome</keyword>
<name>A0A0R1U0Z9_9LACO</name>
<evidence type="ECO:0000313" key="2">
    <source>
        <dbReference type="EMBL" id="KRL87068.1"/>
    </source>
</evidence>
<dbReference type="RefSeq" id="WP_225350319.1">
    <property type="nucleotide sequence ID" value="NZ_AZFJ01000032.1"/>
</dbReference>
<sequence length="124" mass="13217">MADSKSKAKGKAKVAANAVELAVGNKVDVAKGTSVPNGFKGTVEKIYTNSAMLTIDDFDTEDSVVVEDLKHKTVINFANITLGGKPVKAPITEEDEAKNKNKNARKSGAVKTIKPADEKDDEKK</sequence>
<protein>
    <recommendedName>
        <fullName evidence="4">DUF2187 domain-containing protein</fullName>
    </recommendedName>
</protein>
<proteinExistence type="predicted"/>
<dbReference type="EMBL" id="AZFJ01000032">
    <property type="protein sequence ID" value="KRL87068.1"/>
    <property type="molecule type" value="Genomic_DNA"/>
</dbReference>
<dbReference type="Proteomes" id="UP000051922">
    <property type="component" value="Unassembled WGS sequence"/>
</dbReference>
<evidence type="ECO:0008006" key="4">
    <source>
        <dbReference type="Google" id="ProtNLM"/>
    </source>
</evidence>
<dbReference type="AlphaFoldDB" id="A0A0R1U0Z9"/>
<reference evidence="2 3" key="1">
    <citation type="journal article" date="2015" name="Genome Announc.">
        <title>Expanding the biotechnology potential of lactobacilli through comparative genomics of 213 strains and associated genera.</title>
        <authorList>
            <person name="Sun Z."/>
            <person name="Harris H.M."/>
            <person name="McCann A."/>
            <person name="Guo C."/>
            <person name="Argimon S."/>
            <person name="Zhang W."/>
            <person name="Yang X."/>
            <person name="Jeffery I.B."/>
            <person name="Cooney J.C."/>
            <person name="Kagawa T.F."/>
            <person name="Liu W."/>
            <person name="Song Y."/>
            <person name="Salvetti E."/>
            <person name="Wrobel A."/>
            <person name="Rasinkangas P."/>
            <person name="Parkhill J."/>
            <person name="Rea M.C."/>
            <person name="O'Sullivan O."/>
            <person name="Ritari J."/>
            <person name="Douillard F.P."/>
            <person name="Paul Ross R."/>
            <person name="Yang R."/>
            <person name="Briner A.E."/>
            <person name="Felis G.E."/>
            <person name="de Vos W.M."/>
            <person name="Barrangou R."/>
            <person name="Klaenhammer T.R."/>
            <person name="Caufield P.W."/>
            <person name="Cui Y."/>
            <person name="Zhang H."/>
            <person name="O'Toole P.W."/>
        </authorList>
    </citation>
    <scope>NUCLEOTIDE SEQUENCE [LARGE SCALE GENOMIC DNA]</scope>
    <source>
        <strain evidence="2 3">DSM 15945</strain>
    </source>
</reference>
<dbReference type="STRING" id="1423783.FC50_GL000040"/>
<comment type="caution">
    <text evidence="2">The sequence shown here is derived from an EMBL/GenBank/DDBJ whole genome shotgun (WGS) entry which is preliminary data.</text>
</comment>
<gene>
    <name evidence="2" type="ORF">FC50_GL000040</name>
</gene>
<feature type="compositionally biased region" description="Basic and acidic residues" evidence="1">
    <location>
        <begin position="114"/>
        <end position="124"/>
    </location>
</feature>
<evidence type="ECO:0000313" key="3">
    <source>
        <dbReference type="Proteomes" id="UP000051922"/>
    </source>
</evidence>
<dbReference type="PATRIC" id="fig|1423783.4.peg.45"/>
<feature type="region of interest" description="Disordered" evidence="1">
    <location>
        <begin position="88"/>
        <end position="124"/>
    </location>
</feature>
<accession>A0A0R1U0Z9</accession>
<evidence type="ECO:0000256" key="1">
    <source>
        <dbReference type="SAM" id="MobiDB-lite"/>
    </source>
</evidence>
<organism evidence="2 3">
    <name type="scientific">Lacticaseibacillus pantheris DSM 15945 = JCM 12539 = NBRC 106106</name>
    <dbReference type="NCBI Taxonomy" id="1423783"/>
    <lineage>
        <taxon>Bacteria</taxon>
        <taxon>Bacillati</taxon>
        <taxon>Bacillota</taxon>
        <taxon>Bacilli</taxon>
        <taxon>Lactobacillales</taxon>
        <taxon>Lactobacillaceae</taxon>
        <taxon>Lacticaseibacillus</taxon>
    </lineage>
</organism>